<keyword evidence="5 9" id="KW-0067">ATP-binding</keyword>
<comment type="similarity">
    <text evidence="9">Belongs to the bacterial CoaD family.</text>
</comment>
<comment type="pathway">
    <text evidence="9">Cofactor biosynthesis; coenzyme A biosynthesis; CoA from (R)-pantothenate: step 4/5.</text>
</comment>
<name>A0ABY2K3K4_9MICC</name>
<gene>
    <name evidence="9 11" type="primary">coaD</name>
    <name evidence="11" type="ORF">E4A49_00670</name>
</gene>
<feature type="binding site" evidence="9">
    <location>
        <position position="99"/>
    </location>
    <ligand>
        <name>ATP</name>
        <dbReference type="ChEBI" id="CHEBI:30616"/>
    </ligand>
</feature>
<dbReference type="NCBIfam" id="TIGR01510">
    <property type="entry name" value="coaD_prev_kdtB"/>
    <property type="match status" value="1"/>
</dbReference>
<keyword evidence="4 9" id="KW-0547">Nucleotide-binding</keyword>
<dbReference type="PANTHER" id="PTHR21342:SF1">
    <property type="entry name" value="PHOSPHOPANTETHEINE ADENYLYLTRANSFERASE"/>
    <property type="match status" value="1"/>
</dbReference>
<dbReference type="NCBIfam" id="TIGR00125">
    <property type="entry name" value="cyt_tran_rel"/>
    <property type="match status" value="1"/>
</dbReference>
<comment type="subunit">
    <text evidence="9">Homohexamer.</text>
</comment>
<evidence type="ECO:0000256" key="3">
    <source>
        <dbReference type="ARBA" id="ARBA00022695"/>
    </source>
</evidence>
<accession>A0ABY2K3K4</accession>
<feature type="binding site" evidence="9">
    <location>
        <begin position="9"/>
        <end position="10"/>
    </location>
    <ligand>
        <name>ATP</name>
        <dbReference type="ChEBI" id="CHEBI:30616"/>
    </ligand>
</feature>
<keyword evidence="1 9" id="KW-0963">Cytoplasm</keyword>
<dbReference type="PRINTS" id="PR01020">
    <property type="entry name" value="LPSBIOSNTHSS"/>
</dbReference>
<evidence type="ECO:0000259" key="10">
    <source>
        <dbReference type="Pfam" id="PF01467"/>
    </source>
</evidence>
<evidence type="ECO:0000256" key="1">
    <source>
        <dbReference type="ARBA" id="ARBA00022490"/>
    </source>
</evidence>
<dbReference type="InterPro" id="IPR014729">
    <property type="entry name" value="Rossmann-like_a/b/a_fold"/>
</dbReference>
<evidence type="ECO:0000256" key="7">
    <source>
        <dbReference type="ARBA" id="ARBA00022993"/>
    </source>
</evidence>
<sequence>MLRAVCPGSFDPLHHGHVEVIARAANLFDEVVVAVSVNPAKTYRFSMEERIEMVESTFSSLAGVVVRPMGVGLLAEFCREAGANAIVKGLRNGTDLEYEQPMATMNHHLTGIETVFLSADPRYTHLSSSLIKEVHGLGGDVSEFVPTAVMQRFVG</sequence>
<dbReference type="HAMAP" id="MF_00151">
    <property type="entry name" value="PPAT_bact"/>
    <property type="match status" value="1"/>
</dbReference>
<protein>
    <recommendedName>
        <fullName evidence="9">Phosphopantetheine adenylyltransferase</fullName>
        <ecNumber evidence="9">2.7.7.3</ecNumber>
    </recommendedName>
    <alternativeName>
        <fullName evidence="9">Dephospho-CoA pyrophosphorylase</fullName>
    </alternativeName>
    <alternativeName>
        <fullName evidence="9">Pantetheine-phosphate adenylyltransferase</fullName>
        <shortName evidence="9">PPAT</shortName>
    </alternativeName>
</protein>
<evidence type="ECO:0000256" key="9">
    <source>
        <dbReference type="HAMAP-Rule" id="MF_00151"/>
    </source>
</evidence>
<evidence type="ECO:0000313" key="12">
    <source>
        <dbReference type="Proteomes" id="UP000297477"/>
    </source>
</evidence>
<comment type="function">
    <text evidence="9">Reversibly transfers an adenylyl group from ATP to 4'-phosphopantetheine, yielding dephospho-CoA (dPCoA) and pyrophosphate.</text>
</comment>
<feature type="binding site" evidence="9">
    <location>
        <position position="74"/>
    </location>
    <ligand>
        <name>substrate</name>
    </ligand>
</feature>
<comment type="cofactor">
    <cofactor evidence="9">
        <name>Mg(2+)</name>
        <dbReference type="ChEBI" id="CHEBI:18420"/>
    </cofactor>
</comment>
<dbReference type="SUPFAM" id="SSF52374">
    <property type="entry name" value="Nucleotidylyl transferase"/>
    <property type="match status" value="1"/>
</dbReference>
<keyword evidence="12" id="KW-1185">Reference proteome</keyword>
<feature type="binding site" evidence="9">
    <location>
        <position position="9"/>
    </location>
    <ligand>
        <name>substrate</name>
    </ligand>
</feature>
<feature type="binding site" evidence="9">
    <location>
        <position position="88"/>
    </location>
    <ligand>
        <name>substrate</name>
    </ligand>
</feature>
<feature type="binding site" evidence="9">
    <location>
        <position position="17"/>
    </location>
    <ligand>
        <name>ATP</name>
        <dbReference type="ChEBI" id="CHEBI:30616"/>
    </ligand>
</feature>
<dbReference type="GO" id="GO:0004595">
    <property type="term" value="F:pantetheine-phosphate adenylyltransferase activity"/>
    <property type="evidence" value="ECO:0007669"/>
    <property type="project" value="UniProtKB-EC"/>
</dbReference>
<reference evidence="11 12" key="1">
    <citation type="submission" date="2019-03" db="EMBL/GenBank/DDBJ databases">
        <title>Reclassification of Micrococcus aloeverae and Micrococcus yunnanensis as later heterotypic synonyms of Micrococcus luteus.</title>
        <authorList>
            <person name="Huang C.-H."/>
        </authorList>
    </citation>
    <scope>NUCLEOTIDE SEQUENCE [LARGE SCALE GENOMIC DNA]</scope>
    <source>
        <strain evidence="11 12">BCRC 12151</strain>
    </source>
</reference>
<evidence type="ECO:0000256" key="6">
    <source>
        <dbReference type="ARBA" id="ARBA00022842"/>
    </source>
</evidence>
<evidence type="ECO:0000256" key="4">
    <source>
        <dbReference type="ARBA" id="ARBA00022741"/>
    </source>
</evidence>
<feature type="domain" description="Cytidyltransferase-like" evidence="10">
    <location>
        <begin position="5"/>
        <end position="133"/>
    </location>
</feature>
<dbReference type="PANTHER" id="PTHR21342">
    <property type="entry name" value="PHOSPHOPANTETHEINE ADENYLYLTRANSFERASE"/>
    <property type="match status" value="1"/>
</dbReference>
<evidence type="ECO:0000256" key="5">
    <source>
        <dbReference type="ARBA" id="ARBA00022840"/>
    </source>
</evidence>
<dbReference type="EC" id="2.7.7.3" evidence="9"/>
<feature type="binding site" evidence="9">
    <location>
        <begin position="89"/>
        <end position="91"/>
    </location>
    <ligand>
        <name>ATP</name>
        <dbReference type="ChEBI" id="CHEBI:30616"/>
    </ligand>
</feature>
<dbReference type="CDD" id="cd02163">
    <property type="entry name" value="PPAT"/>
    <property type="match status" value="1"/>
</dbReference>
<evidence type="ECO:0000256" key="8">
    <source>
        <dbReference type="ARBA" id="ARBA00029346"/>
    </source>
</evidence>
<organism evidence="11 12">
    <name type="scientific">Micrococcus lylae</name>
    <dbReference type="NCBI Taxonomy" id="1273"/>
    <lineage>
        <taxon>Bacteria</taxon>
        <taxon>Bacillati</taxon>
        <taxon>Actinomycetota</taxon>
        <taxon>Actinomycetes</taxon>
        <taxon>Micrococcales</taxon>
        <taxon>Micrococcaceae</taxon>
        <taxon>Micrococcus</taxon>
    </lineage>
</organism>
<keyword evidence="6 9" id="KW-0460">Magnesium</keyword>
<dbReference type="EMBL" id="SPKT01000001">
    <property type="protein sequence ID" value="TFI01569.1"/>
    <property type="molecule type" value="Genomic_DNA"/>
</dbReference>
<evidence type="ECO:0000313" key="11">
    <source>
        <dbReference type="EMBL" id="TFI01569.1"/>
    </source>
</evidence>
<keyword evidence="7 9" id="KW-0173">Coenzyme A biosynthesis</keyword>
<evidence type="ECO:0000256" key="2">
    <source>
        <dbReference type="ARBA" id="ARBA00022679"/>
    </source>
</evidence>
<proteinExistence type="inferred from homology"/>
<dbReference type="Pfam" id="PF01467">
    <property type="entry name" value="CTP_transf_like"/>
    <property type="match status" value="1"/>
</dbReference>
<comment type="subcellular location">
    <subcellularLocation>
        <location evidence="9">Cytoplasm</location>
    </subcellularLocation>
</comment>
<keyword evidence="2 9" id="KW-0808">Transferase</keyword>
<dbReference type="Gene3D" id="3.40.50.620">
    <property type="entry name" value="HUPs"/>
    <property type="match status" value="1"/>
</dbReference>
<dbReference type="RefSeq" id="WP_067188748.1">
    <property type="nucleotide sequence ID" value="NZ_CP126965.1"/>
</dbReference>
<feature type="binding site" evidence="9">
    <location>
        <begin position="123"/>
        <end position="129"/>
    </location>
    <ligand>
        <name>ATP</name>
        <dbReference type="ChEBI" id="CHEBI:30616"/>
    </ligand>
</feature>
<dbReference type="InterPro" id="IPR004821">
    <property type="entry name" value="Cyt_trans-like"/>
</dbReference>
<dbReference type="InterPro" id="IPR001980">
    <property type="entry name" value="PPAT"/>
</dbReference>
<feature type="binding site" evidence="9">
    <location>
        <position position="41"/>
    </location>
    <ligand>
        <name>substrate</name>
    </ligand>
</feature>
<keyword evidence="3 9" id="KW-0548">Nucleotidyltransferase</keyword>
<comment type="catalytic activity">
    <reaction evidence="8 9">
        <text>(R)-4'-phosphopantetheine + ATP + H(+) = 3'-dephospho-CoA + diphosphate</text>
        <dbReference type="Rhea" id="RHEA:19801"/>
        <dbReference type="ChEBI" id="CHEBI:15378"/>
        <dbReference type="ChEBI" id="CHEBI:30616"/>
        <dbReference type="ChEBI" id="CHEBI:33019"/>
        <dbReference type="ChEBI" id="CHEBI:57328"/>
        <dbReference type="ChEBI" id="CHEBI:61723"/>
        <dbReference type="EC" id="2.7.7.3"/>
    </reaction>
</comment>
<comment type="caution">
    <text evidence="11">The sequence shown here is derived from an EMBL/GenBank/DDBJ whole genome shotgun (WGS) entry which is preliminary data.</text>
</comment>
<dbReference type="Proteomes" id="UP000297477">
    <property type="component" value="Unassembled WGS sequence"/>
</dbReference>
<feature type="site" description="Transition state stabilizer" evidence="9">
    <location>
        <position position="17"/>
    </location>
</feature>